<accession>A0A1H0A737</accession>
<evidence type="ECO:0000256" key="2">
    <source>
        <dbReference type="SAM" id="Phobius"/>
    </source>
</evidence>
<keyword evidence="2" id="KW-0812">Transmembrane</keyword>
<reference evidence="3 4" key="1">
    <citation type="submission" date="2016-10" db="EMBL/GenBank/DDBJ databases">
        <authorList>
            <person name="de Groot N.N."/>
        </authorList>
    </citation>
    <scope>NUCLEOTIDE SEQUENCE [LARGE SCALE GENOMIC DNA]</scope>
    <source>
        <strain evidence="3 4">CGMCC 4.2022</strain>
    </source>
</reference>
<evidence type="ECO:0000313" key="3">
    <source>
        <dbReference type="EMBL" id="SDN28803.1"/>
    </source>
</evidence>
<feature type="transmembrane region" description="Helical" evidence="2">
    <location>
        <begin position="298"/>
        <end position="316"/>
    </location>
</feature>
<name>A0A1H0A737_9ACTN</name>
<feature type="transmembrane region" description="Helical" evidence="2">
    <location>
        <begin position="124"/>
        <end position="144"/>
    </location>
</feature>
<feature type="transmembrane region" description="Helical" evidence="2">
    <location>
        <begin position="176"/>
        <end position="197"/>
    </location>
</feature>
<dbReference type="Proteomes" id="UP000199341">
    <property type="component" value="Unassembled WGS sequence"/>
</dbReference>
<dbReference type="AlphaFoldDB" id="A0A1H0A737"/>
<feature type="transmembrane region" description="Helical" evidence="2">
    <location>
        <begin position="90"/>
        <end position="112"/>
    </location>
</feature>
<gene>
    <name evidence="3" type="ORF">SAMN05216259_103421</name>
</gene>
<sequence length="403" mass="41471">MYGNQATSTTPAPGARAAAALLCLALIGVETAWLVRDIHATGFHNTIWRWLQLDLIDPRSVPTTTSITDVVLLVVLVAALAAARRPSAGGAFAAAGLAAVLFRLPGVWIFTADWTRGFPERGRLLATSIAFVAGGLLLALAAFARVPANGAGAGAASGAGSGGGARAAANRPARGPAIAAGVLLVLLAAETVGWQIYFVHTYGGRGYPPHLYRHGLFGDPTTLGALLAPPFAWAGWATVLFAVVAAFAAFRGAPAARPLAMVLGLRVALVGVVALDLWHEEKLLFAGKRLPGTLQAQQWTAVLEIVLGVALIALAVPRANRGPFAGLPPLPPARNPRWGPPQPYDAPPAPPRQPQQPPQSRQPPSAPRFPPNPPAGGFGPPPPGYPPSGPASPPGYPPGGPRT</sequence>
<evidence type="ECO:0000256" key="1">
    <source>
        <dbReference type="SAM" id="MobiDB-lite"/>
    </source>
</evidence>
<feature type="transmembrane region" description="Helical" evidence="2">
    <location>
        <begin position="64"/>
        <end position="83"/>
    </location>
</feature>
<evidence type="ECO:0000313" key="4">
    <source>
        <dbReference type="Proteomes" id="UP000199341"/>
    </source>
</evidence>
<keyword evidence="2" id="KW-0472">Membrane</keyword>
<protein>
    <submittedName>
        <fullName evidence="3">Uncharacterized protein</fullName>
    </submittedName>
</protein>
<organism evidence="3 4">
    <name type="scientific">Actinacidiphila guanduensis</name>
    <dbReference type="NCBI Taxonomy" id="310781"/>
    <lineage>
        <taxon>Bacteria</taxon>
        <taxon>Bacillati</taxon>
        <taxon>Actinomycetota</taxon>
        <taxon>Actinomycetes</taxon>
        <taxon>Kitasatosporales</taxon>
        <taxon>Streptomycetaceae</taxon>
        <taxon>Actinacidiphila</taxon>
    </lineage>
</organism>
<feature type="region of interest" description="Disordered" evidence="1">
    <location>
        <begin position="327"/>
        <end position="403"/>
    </location>
</feature>
<feature type="transmembrane region" description="Helical" evidence="2">
    <location>
        <begin position="259"/>
        <end position="278"/>
    </location>
</feature>
<keyword evidence="2" id="KW-1133">Transmembrane helix</keyword>
<dbReference type="OrthoDB" id="4335248at2"/>
<dbReference type="RefSeq" id="WP_093783648.1">
    <property type="nucleotide sequence ID" value="NZ_FNIE01000003.1"/>
</dbReference>
<keyword evidence="4" id="KW-1185">Reference proteome</keyword>
<dbReference type="EMBL" id="FNIE01000003">
    <property type="protein sequence ID" value="SDN28803.1"/>
    <property type="molecule type" value="Genomic_DNA"/>
</dbReference>
<proteinExistence type="predicted"/>
<feature type="transmembrane region" description="Helical" evidence="2">
    <location>
        <begin position="231"/>
        <end position="250"/>
    </location>
</feature>